<dbReference type="eggNOG" id="COG0531">
    <property type="taxonomic scope" value="Bacteria"/>
</dbReference>
<evidence type="ECO:0000256" key="5">
    <source>
        <dbReference type="SAM" id="MobiDB-lite"/>
    </source>
</evidence>
<feature type="transmembrane region" description="Helical" evidence="6">
    <location>
        <begin position="424"/>
        <end position="443"/>
    </location>
</feature>
<feature type="transmembrane region" description="Helical" evidence="6">
    <location>
        <begin position="187"/>
        <end position="208"/>
    </location>
</feature>
<dbReference type="GO" id="GO:0022857">
    <property type="term" value="F:transmembrane transporter activity"/>
    <property type="evidence" value="ECO:0007669"/>
    <property type="project" value="InterPro"/>
</dbReference>
<dbReference type="PANTHER" id="PTHR47704">
    <property type="entry name" value="POTASSIUM TRANSPORTER KIMA"/>
    <property type="match status" value="1"/>
</dbReference>
<evidence type="ECO:0000256" key="6">
    <source>
        <dbReference type="SAM" id="Phobius"/>
    </source>
</evidence>
<dbReference type="STRING" id="452652.KSE_02670"/>
<organism evidence="7 8">
    <name type="scientific">Kitasatospora setae (strain ATCC 33774 / DSM 43861 / JCM 3304 / KCC A-0304 / NBRC 14216 / KM-6054)</name>
    <name type="common">Streptomyces setae</name>
    <dbReference type="NCBI Taxonomy" id="452652"/>
    <lineage>
        <taxon>Bacteria</taxon>
        <taxon>Bacillati</taxon>
        <taxon>Actinomycetota</taxon>
        <taxon>Actinomycetes</taxon>
        <taxon>Kitasatosporales</taxon>
        <taxon>Streptomycetaceae</taxon>
        <taxon>Kitasatospora</taxon>
    </lineage>
</organism>
<feature type="transmembrane region" description="Helical" evidence="6">
    <location>
        <begin position="365"/>
        <end position="385"/>
    </location>
</feature>
<dbReference type="Gene3D" id="1.20.1740.10">
    <property type="entry name" value="Amino acid/polyamine transporter I"/>
    <property type="match status" value="1"/>
</dbReference>
<accession>E4N4I3</accession>
<feature type="transmembrane region" description="Helical" evidence="6">
    <location>
        <begin position="449"/>
        <end position="466"/>
    </location>
</feature>
<evidence type="ECO:0000256" key="2">
    <source>
        <dbReference type="ARBA" id="ARBA00022692"/>
    </source>
</evidence>
<evidence type="ECO:0008006" key="9">
    <source>
        <dbReference type="Google" id="ProtNLM"/>
    </source>
</evidence>
<proteinExistence type="predicted"/>
<sequence length="632" mass="66052">MSPHEPVSPEKSDPEAAPRTTTGRGVLTRVLRSRRSEDRAHLSALAGLPALSLDALTSVAYGPEAALTVLAAAGARAAGAMLPLTVAVALLLTTLVVSYRRIIATHPEGGGSYAVATSEFGPRTGLLAAAGLIVDYVLTAAVSLSTGAASLASAFPFLNDHLLLVSLLALAVLTAVNLRGLADSARLLMPATLLFVALVAAVAAVGVLRPVPAASVGGAPGVAVTQGLGLLLVLKAFAAGCTAISGVEAIANGVPAFRRPRVRTAQRAQLLLGALLTAMLVGLGYLMARDLIVPREGVTTLAQLTAHSFGTGWLYLLTNTTVAVMLAAAANTSFGALPVLLSLLAKDDRLPHVFALRSSRLVHQAGVLALAAMTALLLLATGAVTDRLIPLFALGIFIGFSISQLGMVRHWWRERGPRWRRLTALNGFGALLTLTATAVLLLFKFVQGAWAVVVVVPLLMLLCARVQRYYAAVAAATGTGRIPPRPAGGDALVVVPVGELSAVTAATLSRALSLSGDVVAVTVYSREVPARALQERWREWDPGVPLELLPSPRHSLLGPIVQYVQDAGAAGREVIVLLPEKLPRRRWERLLQGRRSAVLAALLRRRTGALVSTVPFHLGGRPEPGRPRIQPP</sequence>
<protein>
    <recommendedName>
        <fullName evidence="9">Amino acid transporter</fullName>
    </recommendedName>
</protein>
<feature type="transmembrane region" description="Helical" evidence="6">
    <location>
        <begin position="73"/>
        <end position="97"/>
    </location>
</feature>
<evidence type="ECO:0000313" key="7">
    <source>
        <dbReference type="EMBL" id="BAJ26114.1"/>
    </source>
</evidence>
<keyword evidence="4 6" id="KW-0472">Membrane</keyword>
<keyword evidence="2 6" id="KW-0812">Transmembrane</keyword>
<feature type="transmembrane region" description="Helical" evidence="6">
    <location>
        <begin position="161"/>
        <end position="180"/>
    </location>
</feature>
<feature type="transmembrane region" description="Helical" evidence="6">
    <location>
        <begin position="126"/>
        <end position="155"/>
    </location>
</feature>
<dbReference type="PANTHER" id="PTHR47704:SF1">
    <property type="entry name" value="POTASSIUM TRANSPORTER KIMA"/>
    <property type="match status" value="1"/>
</dbReference>
<evidence type="ECO:0000313" key="8">
    <source>
        <dbReference type="Proteomes" id="UP000007076"/>
    </source>
</evidence>
<gene>
    <name evidence="7" type="ordered locus">KSE_02670</name>
</gene>
<dbReference type="Proteomes" id="UP000007076">
    <property type="component" value="Chromosome"/>
</dbReference>
<keyword evidence="3 6" id="KW-1133">Transmembrane helix</keyword>
<dbReference type="HOGENOM" id="CLU_017999_1_1_11"/>
<name>E4N4I3_KITSK</name>
<dbReference type="EMBL" id="AP010968">
    <property type="protein sequence ID" value="BAJ26114.1"/>
    <property type="molecule type" value="Genomic_DNA"/>
</dbReference>
<feature type="transmembrane region" description="Helical" evidence="6">
    <location>
        <begin position="391"/>
        <end position="412"/>
    </location>
</feature>
<feature type="transmembrane region" description="Helical" evidence="6">
    <location>
        <begin position="322"/>
        <end position="344"/>
    </location>
</feature>
<dbReference type="RefSeq" id="WP_014133435.1">
    <property type="nucleotide sequence ID" value="NC_016109.1"/>
</dbReference>
<evidence type="ECO:0000256" key="3">
    <source>
        <dbReference type="ARBA" id="ARBA00022989"/>
    </source>
</evidence>
<dbReference type="InterPro" id="IPR053153">
    <property type="entry name" value="APC_K+_Transporter"/>
</dbReference>
<dbReference type="KEGG" id="ksk:KSE_02670"/>
<comment type="subcellular location">
    <subcellularLocation>
        <location evidence="1">Membrane</location>
        <topology evidence="1">Multi-pass membrane protein</topology>
    </subcellularLocation>
</comment>
<dbReference type="AlphaFoldDB" id="E4N4I3"/>
<dbReference type="InterPro" id="IPR002293">
    <property type="entry name" value="AA/rel_permease1"/>
</dbReference>
<evidence type="ECO:0000256" key="1">
    <source>
        <dbReference type="ARBA" id="ARBA00004141"/>
    </source>
</evidence>
<dbReference type="Pfam" id="PF13520">
    <property type="entry name" value="AA_permease_2"/>
    <property type="match status" value="1"/>
</dbReference>
<feature type="region of interest" description="Disordered" evidence="5">
    <location>
        <begin position="1"/>
        <end position="23"/>
    </location>
</feature>
<reference evidence="7 8" key="1">
    <citation type="journal article" date="2010" name="DNA Res.">
        <title>Genome sequence of Kitasatospora setae NBRC 14216T: an evolutionary snapshot of the family Streptomycetaceae.</title>
        <authorList>
            <person name="Ichikawa N."/>
            <person name="Oguchi A."/>
            <person name="Ikeda H."/>
            <person name="Ishikawa J."/>
            <person name="Kitani S."/>
            <person name="Watanabe Y."/>
            <person name="Nakamura S."/>
            <person name="Katano Y."/>
            <person name="Kishi E."/>
            <person name="Sasagawa M."/>
            <person name="Ankai A."/>
            <person name="Fukui S."/>
            <person name="Hashimoto Y."/>
            <person name="Kamata S."/>
            <person name="Otoguro M."/>
            <person name="Tanikawa S."/>
            <person name="Nihira T."/>
            <person name="Horinouchi S."/>
            <person name="Ohnishi Y."/>
            <person name="Hayakawa M."/>
            <person name="Kuzuyama T."/>
            <person name="Arisawa A."/>
            <person name="Nomoto F."/>
            <person name="Miura H."/>
            <person name="Takahashi Y."/>
            <person name="Fujita N."/>
        </authorList>
    </citation>
    <scope>NUCLEOTIDE SEQUENCE [LARGE SCALE GENOMIC DNA]</scope>
    <source>
        <strain evidence="8">ATCC 33774 / DSM 43861 / JCM 3304 / KCC A-0304 / NBRC 14216 / KM-6054</strain>
    </source>
</reference>
<feature type="compositionally biased region" description="Basic and acidic residues" evidence="5">
    <location>
        <begin position="7"/>
        <end position="16"/>
    </location>
</feature>
<dbReference type="PATRIC" id="fig|452652.3.peg.261"/>
<feature type="transmembrane region" description="Helical" evidence="6">
    <location>
        <begin position="270"/>
        <end position="288"/>
    </location>
</feature>
<keyword evidence="8" id="KW-1185">Reference proteome</keyword>
<dbReference type="GO" id="GO:0016020">
    <property type="term" value="C:membrane"/>
    <property type="evidence" value="ECO:0007669"/>
    <property type="project" value="UniProtKB-SubCell"/>
</dbReference>
<feature type="transmembrane region" description="Helical" evidence="6">
    <location>
        <begin position="228"/>
        <end position="250"/>
    </location>
</feature>
<evidence type="ECO:0000256" key="4">
    <source>
        <dbReference type="ARBA" id="ARBA00023136"/>
    </source>
</evidence>